<dbReference type="RefSeq" id="WP_051316566.1">
    <property type="nucleotide sequence ID" value="NZ_BMWS01000002.1"/>
</dbReference>
<proteinExistence type="predicted"/>
<gene>
    <name evidence="1" type="ORF">GCM10007384_03760</name>
</gene>
<comment type="caution">
    <text evidence="1">The sequence shown here is derived from an EMBL/GenBank/DDBJ whole genome shotgun (WGS) entry which is preliminary data.</text>
</comment>
<evidence type="ECO:0000313" key="2">
    <source>
        <dbReference type="Proteomes" id="UP000601108"/>
    </source>
</evidence>
<evidence type="ECO:0008006" key="3">
    <source>
        <dbReference type="Google" id="ProtNLM"/>
    </source>
</evidence>
<accession>A0A918N1T5</accession>
<dbReference type="InterPro" id="IPR029063">
    <property type="entry name" value="SAM-dependent_MTases_sf"/>
</dbReference>
<dbReference type="Proteomes" id="UP000601108">
    <property type="component" value="Unassembled WGS sequence"/>
</dbReference>
<dbReference type="EMBL" id="BMWS01000002">
    <property type="protein sequence ID" value="GGX05307.1"/>
    <property type="molecule type" value="Genomic_DNA"/>
</dbReference>
<protein>
    <recommendedName>
        <fullName evidence="3">PRMT5 arginine-N-methyltransferase domain-containing protein</fullName>
    </recommendedName>
</protein>
<dbReference type="AlphaFoldDB" id="A0A918N1T5"/>
<evidence type="ECO:0000313" key="1">
    <source>
        <dbReference type="EMBL" id="GGX05307.1"/>
    </source>
</evidence>
<organism evidence="1 2">
    <name type="scientific">Aquimarina muelleri</name>
    <dbReference type="NCBI Taxonomy" id="279356"/>
    <lineage>
        <taxon>Bacteria</taxon>
        <taxon>Pseudomonadati</taxon>
        <taxon>Bacteroidota</taxon>
        <taxon>Flavobacteriia</taxon>
        <taxon>Flavobacteriales</taxon>
        <taxon>Flavobacteriaceae</taxon>
        <taxon>Aquimarina</taxon>
    </lineage>
</organism>
<keyword evidence="2" id="KW-1185">Reference proteome</keyword>
<dbReference type="Gene3D" id="3.40.50.150">
    <property type="entry name" value="Vaccinia Virus protein VP39"/>
    <property type="match status" value="1"/>
</dbReference>
<name>A0A918N1T5_9FLAO</name>
<sequence length="335" mass="38130">MERLKKIAAVLCKEQTDYLELSETIRDYTALAFEISNIHLEDDLNKNDIHFENGKALGTTSAALCIKDPIRTKTFIKGLFNAIEHVKKTKKDPVHIFYAGTGPFATLLLPVLATYSKEEVQCTLLEINEVSFNSVNHVIETLGFSGYIKASVNEDATIYVIDPKEDIDIVISETMQRALEKEQQVPIVINIMNQIKEEAILIPEDITLDLCLLNMIKLSERQENTNEEDYCIRLGDFFTLNRKKIVDYNQTSTLRNGRLSFPEKQISIPLEHLKDFNQLAVLTEIQVFGKDKISIQQSGLTTPLILEDFSVPTQKNKVTIKYKIDDNPGIEYQLN</sequence>
<reference evidence="1 2" key="1">
    <citation type="journal article" date="2014" name="Int. J. Syst. Evol. Microbiol.">
        <title>Complete genome sequence of Corynebacterium casei LMG S-19264T (=DSM 44701T), isolated from a smear-ripened cheese.</title>
        <authorList>
            <consortium name="US DOE Joint Genome Institute (JGI-PGF)"/>
            <person name="Walter F."/>
            <person name="Albersmeier A."/>
            <person name="Kalinowski J."/>
            <person name="Ruckert C."/>
        </authorList>
    </citation>
    <scope>NUCLEOTIDE SEQUENCE [LARGE SCALE GENOMIC DNA]</scope>
    <source>
        <strain evidence="1 2">KCTC 12285</strain>
    </source>
</reference>